<dbReference type="InterPro" id="IPR001810">
    <property type="entry name" value="F-box_dom"/>
</dbReference>
<proteinExistence type="predicted"/>
<dbReference type="EMBL" id="MU006229">
    <property type="protein sequence ID" value="KAF2824683.1"/>
    <property type="molecule type" value="Genomic_DNA"/>
</dbReference>
<dbReference type="OrthoDB" id="3792523at2759"/>
<dbReference type="CDD" id="cd09917">
    <property type="entry name" value="F-box_SF"/>
    <property type="match status" value="1"/>
</dbReference>
<dbReference type="Proteomes" id="UP000799424">
    <property type="component" value="Unassembled WGS sequence"/>
</dbReference>
<reference evidence="2" key="1">
    <citation type="journal article" date="2020" name="Stud. Mycol.">
        <title>101 Dothideomycetes genomes: a test case for predicting lifestyles and emergence of pathogens.</title>
        <authorList>
            <person name="Haridas S."/>
            <person name="Albert R."/>
            <person name="Binder M."/>
            <person name="Bloem J."/>
            <person name="Labutti K."/>
            <person name="Salamov A."/>
            <person name="Andreopoulos B."/>
            <person name="Baker S."/>
            <person name="Barry K."/>
            <person name="Bills G."/>
            <person name="Bluhm B."/>
            <person name="Cannon C."/>
            <person name="Castanera R."/>
            <person name="Culley D."/>
            <person name="Daum C."/>
            <person name="Ezra D."/>
            <person name="Gonzalez J."/>
            <person name="Henrissat B."/>
            <person name="Kuo A."/>
            <person name="Liang C."/>
            <person name="Lipzen A."/>
            <person name="Lutzoni F."/>
            <person name="Magnuson J."/>
            <person name="Mondo S."/>
            <person name="Nolan M."/>
            <person name="Ohm R."/>
            <person name="Pangilinan J."/>
            <person name="Park H.-J."/>
            <person name="Ramirez L."/>
            <person name="Alfaro M."/>
            <person name="Sun H."/>
            <person name="Tritt A."/>
            <person name="Yoshinaga Y."/>
            <person name="Zwiers L.-H."/>
            <person name="Turgeon B."/>
            <person name="Goodwin S."/>
            <person name="Spatafora J."/>
            <person name="Crous P."/>
            <person name="Grigoriev I."/>
        </authorList>
    </citation>
    <scope>NUCLEOTIDE SEQUENCE</scope>
    <source>
        <strain evidence="2">CBS 113818</strain>
    </source>
</reference>
<gene>
    <name evidence="2" type="ORF">CC86DRAFT_45868</name>
</gene>
<dbReference type="Gene3D" id="1.20.1280.50">
    <property type="match status" value="1"/>
</dbReference>
<dbReference type="Pfam" id="PF12937">
    <property type="entry name" value="F-box-like"/>
    <property type="match status" value="1"/>
</dbReference>
<dbReference type="PROSITE" id="PS50181">
    <property type="entry name" value="FBOX"/>
    <property type="match status" value="1"/>
</dbReference>
<name>A0A6A6ZV11_9PLEO</name>
<protein>
    <recommendedName>
        <fullName evidence="1">F-box domain-containing protein</fullName>
    </recommendedName>
</protein>
<dbReference type="AlphaFoldDB" id="A0A6A6ZV11"/>
<dbReference type="InterPro" id="IPR036047">
    <property type="entry name" value="F-box-like_dom_sf"/>
</dbReference>
<feature type="domain" description="F-box" evidence="1">
    <location>
        <begin position="1"/>
        <end position="43"/>
    </location>
</feature>
<evidence type="ECO:0000259" key="1">
    <source>
        <dbReference type="PROSITE" id="PS50181"/>
    </source>
</evidence>
<evidence type="ECO:0000313" key="2">
    <source>
        <dbReference type="EMBL" id="KAF2824683.1"/>
    </source>
</evidence>
<evidence type="ECO:0000313" key="3">
    <source>
        <dbReference type="Proteomes" id="UP000799424"/>
    </source>
</evidence>
<accession>A0A6A6ZV11</accession>
<organism evidence="2 3">
    <name type="scientific">Ophiobolus disseminans</name>
    <dbReference type="NCBI Taxonomy" id="1469910"/>
    <lineage>
        <taxon>Eukaryota</taxon>
        <taxon>Fungi</taxon>
        <taxon>Dikarya</taxon>
        <taxon>Ascomycota</taxon>
        <taxon>Pezizomycotina</taxon>
        <taxon>Dothideomycetes</taxon>
        <taxon>Pleosporomycetidae</taxon>
        <taxon>Pleosporales</taxon>
        <taxon>Pleosporineae</taxon>
        <taxon>Phaeosphaeriaceae</taxon>
        <taxon>Ophiobolus</taxon>
    </lineage>
</organism>
<dbReference type="SUPFAM" id="SSF81383">
    <property type="entry name" value="F-box domain"/>
    <property type="match status" value="1"/>
</dbReference>
<keyword evidence="3" id="KW-1185">Reference proteome</keyword>
<sequence>MPQLPEEIYVDIFSYLSQRHLRNLLHTCRDFARLVRPLIFETLCFYGSPQFERSYRDPGGRFLRYSGRSKSVEIVSLEAAVNEVLALDIARYARRFEFGPKHYVEGFWERFCRLLERDAQDDGSQAYEEDSEYVSEGVYVVTRRSVGETWELPEKERRVVEKGEIIWAAKIEEQHLQADANRAGLVRLFENMLRLRDIEIVDWRSDLAAYGCFGDQQ</sequence>